<dbReference type="Proteomes" id="UP000198507">
    <property type="component" value="Unassembled WGS sequence"/>
</dbReference>
<dbReference type="OrthoDB" id="9794975at2"/>
<name>A0A1I0FQ46_9ACTN</name>
<dbReference type="InterPro" id="IPR036567">
    <property type="entry name" value="RHF-like"/>
</dbReference>
<keyword evidence="2 3" id="KW-0810">Translation regulation</keyword>
<dbReference type="HAMAP" id="MF_00839">
    <property type="entry name" value="HPF"/>
    <property type="match status" value="1"/>
</dbReference>
<dbReference type="RefSeq" id="WP_091445230.1">
    <property type="nucleotide sequence ID" value="NZ_FOIE01000006.1"/>
</dbReference>
<sequence length="228" mass="25479">MEIVVRGRNVEVPEHYRQHVEDKVGQSDRFDGKLKILRIDVELFHEKNPRQSGKCQRVEITLRGKGPVVRAEAAAPDFYAALDLAAGKLDHRLRKAADRRRVHHGRRTPASVRVGGSAPGTDVTHTFDRDRELAEGPHVTDLDEHLPGQIVREKHHPATPMHVDQALHEMELVGHDFFLFLCADTGQPTVVYRRHAYDYGLIRLVDAPLDGTAARQSAAPAEPAATRA</sequence>
<dbReference type="InterPro" id="IPR034694">
    <property type="entry name" value="HPF_long/plastid"/>
</dbReference>
<dbReference type="InterPro" id="IPR032528">
    <property type="entry name" value="Ribosom_S30AE_C"/>
</dbReference>
<comment type="subunit">
    <text evidence="3">Interacts with 100S ribosomes.</text>
</comment>
<dbReference type="FunFam" id="3.30.505.50:FF:000002">
    <property type="entry name" value="Ribosome hibernation promoting factor"/>
    <property type="match status" value="1"/>
</dbReference>
<dbReference type="Pfam" id="PF16321">
    <property type="entry name" value="Ribosom_S30AE_C"/>
    <property type="match status" value="1"/>
</dbReference>
<dbReference type="GO" id="GO:0022627">
    <property type="term" value="C:cytosolic small ribosomal subunit"/>
    <property type="evidence" value="ECO:0007669"/>
    <property type="project" value="TreeGrafter"/>
</dbReference>
<comment type="similarity">
    <text evidence="3">Belongs to the HPF/YfiA ribosome-associated protein family. Long HPF subfamily.</text>
</comment>
<feature type="domain" description="Sigma 54 modulation/S30EA ribosomal protein C-terminal" evidence="5">
    <location>
        <begin position="148"/>
        <end position="201"/>
    </location>
</feature>
<evidence type="ECO:0000313" key="7">
    <source>
        <dbReference type="Proteomes" id="UP000198507"/>
    </source>
</evidence>
<dbReference type="InterPro" id="IPR038416">
    <property type="entry name" value="Ribosom_S30AE_C_sf"/>
</dbReference>
<dbReference type="PANTHER" id="PTHR33231:SF1">
    <property type="entry name" value="30S RIBOSOMAL PROTEIN"/>
    <property type="match status" value="1"/>
</dbReference>
<organism evidence="6 7">
    <name type="scientific">Geodermatophilus poikilotrophus</name>
    <dbReference type="NCBI Taxonomy" id="1333667"/>
    <lineage>
        <taxon>Bacteria</taxon>
        <taxon>Bacillati</taxon>
        <taxon>Actinomycetota</taxon>
        <taxon>Actinomycetes</taxon>
        <taxon>Geodermatophilales</taxon>
        <taxon>Geodermatophilaceae</taxon>
        <taxon>Geodermatophilus</taxon>
    </lineage>
</organism>
<dbReference type="CDD" id="cd00552">
    <property type="entry name" value="RaiA"/>
    <property type="match status" value="1"/>
</dbReference>
<evidence type="ECO:0000256" key="1">
    <source>
        <dbReference type="ARBA" id="ARBA00022490"/>
    </source>
</evidence>
<accession>A0A1I0FQ46</accession>
<evidence type="ECO:0000256" key="4">
    <source>
        <dbReference type="SAM" id="MobiDB-lite"/>
    </source>
</evidence>
<proteinExistence type="inferred from homology"/>
<evidence type="ECO:0000256" key="3">
    <source>
        <dbReference type="HAMAP-Rule" id="MF_00839"/>
    </source>
</evidence>
<evidence type="ECO:0000259" key="5">
    <source>
        <dbReference type="Pfam" id="PF16321"/>
    </source>
</evidence>
<dbReference type="PANTHER" id="PTHR33231">
    <property type="entry name" value="30S RIBOSOMAL PROTEIN"/>
    <property type="match status" value="1"/>
</dbReference>
<dbReference type="AlphaFoldDB" id="A0A1I0FQ46"/>
<dbReference type="Gene3D" id="3.30.505.50">
    <property type="entry name" value="Sigma 54 modulation/S30EA ribosomal protein, C-terminal domain"/>
    <property type="match status" value="1"/>
</dbReference>
<feature type="compositionally biased region" description="Basic residues" evidence="4">
    <location>
        <begin position="96"/>
        <end position="107"/>
    </location>
</feature>
<protein>
    <recommendedName>
        <fullName evidence="3">Ribosome hibernation promoting factor</fullName>
        <shortName evidence="3">HPF</shortName>
    </recommendedName>
</protein>
<dbReference type="NCBIfam" id="TIGR00741">
    <property type="entry name" value="yfiA"/>
    <property type="match status" value="1"/>
</dbReference>
<evidence type="ECO:0000256" key="2">
    <source>
        <dbReference type="ARBA" id="ARBA00022845"/>
    </source>
</evidence>
<evidence type="ECO:0000313" key="6">
    <source>
        <dbReference type="EMBL" id="SET59454.1"/>
    </source>
</evidence>
<dbReference type="GO" id="GO:0043024">
    <property type="term" value="F:ribosomal small subunit binding"/>
    <property type="evidence" value="ECO:0007669"/>
    <property type="project" value="TreeGrafter"/>
</dbReference>
<feature type="region of interest" description="Disordered" evidence="4">
    <location>
        <begin position="96"/>
        <end position="123"/>
    </location>
</feature>
<reference evidence="7" key="1">
    <citation type="submission" date="2016-10" db="EMBL/GenBank/DDBJ databases">
        <authorList>
            <person name="Varghese N."/>
            <person name="Submissions S."/>
        </authorList>
    </citation>
    <scope>NUCLEOTIDE SEQUENCE [LARGE SCALE GENOMIC DNA]</scope>
    <source>
        <strain evidence="7">DSM 44209</strain>
    </source>
</reference>
<dbReference type="InterPro" id="IPR003489">
    <property type="entry name" value="RHF/RaiA"/>
</dbReference>
<comment type="subcellular location">
    <subcellularLocation>
        <location evidence="3">Cytoplasm</location>
    </subcellularLocation>
</comment>
<dbReference type="SUPFAM" id="SSF69754">
    <property type="entry name" value="Ribosome binding protein Y (YfiA homologue)"/>
    <property type="match status" value="1"/>
</dbReference>
<keyword evidence="7" id="KW-1185">Reference proteome</keyword>
<gene>
    <name evidence="3" type="primary">hpf</name>
    <name evidence="6" type="ORF">SAMN04488546_2891</name>
</gene>
<keyword evidence="1 3" id="KW-0963">Cytoplasm</keyword>
<comment type="function">
    <text evidence="3">Required for dimerization of active 70S ribosomes into 100S ribosomes in stationary phase; 100S ribosomes are translationally inactive and sometimes present during exponential growth.</text>
</comment>
<dbReference type="Pfam" id="PF02482">
    <property type="entry name" value="Ribosomal_S30AE"/>
    <property type="match status" value="1"/>
</dbReference>
<dbReference type="EMBL" id="FOIE01000006">
    <property type="protein sequence ID" value="SET59454.1"/>
    <property type="molecule type" value="Genomic_DNA"/>
</dbReference>
<dbReference type="InterPro" id="IPR050574">
    <property type="entry name" value="HPF/YfiA_ribosome-assoc"/>
</dbReference>
<dbReference type="GO" id="GO:0045900">
    <property type="term" value="P:negative regulation of translational elongation"/>
    <property type="evidence" value="ECO:0007669"/>
    <property type="project" value="TreeGrafter"/>
</dbReference>
<dbReference type="Gene3D" id="3.30.160.100">
    <property type="entry name" value="Ribosome hibernation promotion factor-like"/>
    <property type="match status" value="1"/>
</dbReference>